<dbReference type="SUPFAM" id="SSF55846">
    <property type="entry name" value="N-acetylmuramoyl-L-alanine amidase-like"/>
    <property type="match status" value="1"/>
</dbReference>
<name>A0A918AUL0_9PSEU</name>
<dbReference type="PROSITE" id="PS51318">
    <property type="entry name" value="TAT"/>
    <property type="match status" value="1"/>
</dbReference>
<gene>
    <name evidence="3" type="ORF">GCM10010185_71470</name>
</gene>
<reference evidence="3" key="2">
    <citation type="submission" date="2020-09" db="EMBL/GenBank/DDBJ databases">
        <authorList>
            <person name="Sun Q."/>
            <person name="Ohkuma M."/>
        </authorList>
    </citation>
    <scope>NUCLEOTIDE SEQUENCE</scope>
    <source>
        <strain evidence="3">JCM 3313</strain>
    </source>
</reference>
<dbReference type="Proteomes" id="UP000639606">
    <property type="component" value="Unassembled WGS sequence"/>
</dbReference>
<dbReference type="EMBL" id="BMRG01000035">
    <property type="protein sequence ID" value="GGP87532.1"/>
    <property type="molecule type" value="Genomic_DNA"/>
</dbReference>
<evidence type="ECO:0000313" key="3">
    <source>
        <dbReference type="EMBL" id="GGP87532.1"/>
    </source>
</evidence>
<feature type="domain" description="Peptidoglycan recognition protein family" evidence="2">
    <location>
        <begin position="151"/>
        <end position="316"/>
    </location>
</feature>
<proteinExistence type="inferred from homology"/>
<dbReference type="GO" id="GO:0009253">
    <property type="term" value="P:peptidoglycan catabolic process"/>
    <property type="evidence" value="ECO:0007669"/>
    <property type="project" value="InterPro"/>
</dbReference>
<dbReference type="RefSeq" id="WP_189227749.1">
    <property type="nucleotide sequence ID" value="NZ_BMRG01000035.1"/>
</dbReference>
<evidence type="ECO:0000259" key="2">
    <source>
        <dbReference type="SMART" id="SM00701"/>
    </source>
</evidence>
<dbReference type="CDD" id="cd06583">
    <property type="entry name" value="PGRP"/>
    <property type="match status" value="1"/>
</dbReference>
<protein>
    <recommendedName>
        <fullName evidence="2">Peptidoglycan recognition protein family domain-containing protein</fullName>
    </recommendedName>
</protein>
<comment type="caution">
    <text evidence="3">The sequence shown here is derived from an EMBL/GenBank/DDBJ whole genome shotgun (WGS) entry which is preliminary data.</text>
</comment>
<accession>A0A918AUL0</accession>
<sequence length="358" mass="36731">MASISRRAALKGAVGAAAVGLATGQPGAAAATGQPLPETLSRTKALGAGAHRVSTGAVAPTHLGVSSATGRFRARTAAGWGQWRAIATCPGGRSEQSATAFVRVPEGAVEYELELAAPGAVSELNTVGGRAVGVLSPRADACSVAGRRLSGPYLSRAAWGADESLRFAQDGSERYPAAYFPVQTLTVHHSALELGPDPAADVRAIYYDHTITREFGDIGYHLLIDPAGRVYEGRWSGSDGAPVFGPELVGGVPQMSNAAHVAGFNAGNVGVCLLGDFTSAGPTARARDALVGVLAILSEVCGLDPLGKTDYVNPISGATATVDTISGHRDWMSTECPGNTFHPDLPDIRARVAALLRA</sequence>
<organism evidence="3 4">
    <name type="scientific">Saccharothrix coeruleofusca</name>
    <dbReference type="NCBI Taxonomy" id="33919"/>
    <lineage>
        <taxon>Bacteria</taxon>
        <taxon>Bacillati</taxon>
        <taxon>Actinomycetota</taxon>
        <taxon>Actinomycetes</taxon>
        <taxon>Pseudonocardiales</taxon>
        <taxon>Pseudonocardiaceae</taxon>
        <taxon>Saccharothrix</taxon>
    </lineage>
</organism>
<dbReference type="GO" id="GO:0008745">
    <property type="term" value="F:N-acetylmuramoyl-L-alanine amidase activity"/>
    <property type="evidence" value="ECO:0007669"/>
    <property type="project" value="InterPro"/>
</dbReference>
<dbReference type="InterPro" id="IPR002502">
    <property type="entry name" value="Amidase_domain"/>
</dbReference>
<dbReference type="AlphaFoldDB" id="A0A918AUL0"/>
<keyword evidence="4" id="KW-1185">Reference proteome</keyword>
<dbReference type="Gene3D" id="3.40.80.10">
    <property type="entry name" value="Peptidoglycan recognition protein-like"/>
    <property type="match status" value="1"/>
</dbReference>
<dbReference type="InterPro" id="IPR036505">
    <property type="entry name" value="Amidase/PGRP_sf"/>
</dbReference>
<reference evidence="3" key="1">
    <citation type="journal article" date="2014" name="Int. J. Syst. Evol. Microbiol.">
        <title>Complete genome sequence of Corynebacterium casei LMG S-19264T (=DSM 44701T), isolated from a smear-ripened cheese.</title>
        <authorList>
            <consortium name="US DOE Joint Genome Institute (JGI-PGF)"/>
            <person name="Walter F."/>
            <person name="Albersmeier A."/>
            <person name="Kalinowski J."/>
            <person name="Ruckert C."/>
        </authorList>
    </citation>
    <scope>NUCLEOTIDE SEQUENCE</scope>
    <source>
        <strain evidence="3">JCM 3313</strain>
    </source>
</reference>
<dbReference type="InterPro" id="IPR006619">
    <property type="entry name" value="PGRP_domain_met/bac"/>
</dbReference>
<dbReference type="Pfam" id="PF01510">
    <property type="entry name" value="Amidase_2"/>
    <property type="match status" value="1"/>
</dbReference>
<dbReference type="SMART" id="SM00701">
    <property type="entry name" value="PGRP"/>
    <property type="match status" value="1"/>
</dbReference>
<dbReference type="PANTHER" id="PTHR11022:SF41">
    <property type="entry name" value="PEPTIDOGLYCAN-RECOGNITION PROTEIN LC-RELATED"/>
    <property type="match status" value="1"/>
</dbReference>
<dbReference type="InterPro" id="IPR015510">
    <property type="entry name" value="PGRP"/>
</dbReference>
<comment type="similarity">
    <text evidence="1">Belongs to the N-acetylmuramoyl-L-alanine amidase 2 family.</text>
</comment>
<dbReference type="PANTHER" id="PTHR11022">
    <property type="entry name" value="PEPTIDOGLYCAN RECOGNITION PROTEIN"/>
    <property type="match status" value="1"/>
</dbReference>
<dbReference type="InterPro" id="IPR006311">
    <property type="entry name" value="TAT_signal"/>
</dbReference>
<evidence type="ECO:0000256" key="1">
    <source>
        <dbReference type="ARBA" id="ARBA00007553"/>
    </source>
</evidence>
<dbReference type="GO" id="GO:0008270">
    <property type="term" value="F:zinc ion binding"/>
    <property type="evidence" value="ECO:0007669"/>
    <property type="project" value="InterPro"/>
</dbReference>
<evidence type="ECO:0000313" key="4">
    <source>
        <dbReference type="Proteomes" id="UP000639606"/>
    </source>
</evidence>